<accession>A0A8C6SG02</accession>
<dbReference type="PRINTS" id="PR00081">
    <property type="entry name" value="GDHRDH"/>
</dbReference>
<sequence length="546" mass="60062">MPDGKVPDTPVEILVDLLKKAKDVATTNGCVPKELTNLLQQALDLASGLDDYLEKMTTQESEPLAELYKKTISHDWDKVYEEGKTQFRLPKECITGHVEGQTLKMLVHMCQARRILEVGMFTGYGALAMAEALPENGCLFACELEAYLKEFAQPIFDKSPHGKKIMIKIGSALDTLKELADAGEQFDMVFIDADKSNYINYYKFILDNNLLRLRGVICVDNSLFKGKVYLKNTTDLNGLALRDFNDYVAQDPHVEQVILPLRDGITVIRRVGIEPRPSSYDEVFRGVMGRPILERMRLDGRVAYVTGAGQSIGRAFAHALGEAGANVAIVDMDATKADSVVKELNVKGINAMAITADISKCEDVQRMIDSVVSKWGALHIACNNAGINMNSASEDTTLEEWDRTFSVNLRGTFMCCQVCGRSGDAKQGYGKIINTASMASLIVPHPQKQLSYNTSKAGVVKLTQTLGTEWVDRGVRVNCISPGIVDTPLIHSESLEPLVQRWLSDIPAGRLAQVTDLQAAVVYLACDASDYMTGHNLVIEGGQSLW</sequence>
<evidence type="ECO:0000256" key="6">
    <source>
        <dbReference type="ARBA" id="ARBA00023002"/>
    </source>
</evidence>
<evidence type="ECO:0000313" key="12">
    <source>
        <dbReference type="Ensembl" id="ENSNMLP00000006312.1"/>
    </source>
</evidence>
<evidence type="ECO:0000256" key="8">
    <source>
        <dbReference type="ARBA" id="ARBA00023453"/>
    </source>
</evidence>
<dbReference type="PROSITE" id="PS51682">
    <property type="entry name" value="SAM_OMT_I"/>
    <property type="match status" value="1"/>
</dbReference>
<evidence type="ECO:0000313" key="13">
    <source>
        <dbReference type="Proteomes" id="UP000694523"/>
    </source>
</evidence>
<dbReference type="AlphaFoldDB" id="A0A8C6SG02"/>
<dbReference type="SUPFAM" id="SSF53335">
    <property type="entry name" value="S-adenosyl-L-methionine-dependent methyltransferases"/>
    <property type="match status" value="1"/>
</dbReference>
<dbReference type="Gene3D" id="3.40.50.150">
    <property type="entry name" value="Vaccinia Virus protein VP39"/>
    <property type="match status" value="1"/>
</dbReference>
<evidence type="ECO:0000256" key="10">
    <source>
        <dbReference type="ARBA" id="ARBA00066831"/>
    </source>
</evidence>
<organism evidence="12 13">
    <name type="scientific">Neogobius melanostomus</name>
    <name type="common">round goby</name>
    <dbReference type="NCBI Taxonomy" id="47308"/>
    <lineage>
        <taxon>Eukaryota</taxon>
        <taxon>Metazoa</taxon>
        <taxon>Chordata</taxon>
        <taxon>Craniata</taxon>
        <taxon>Vertebrata</taxon>
        <taxon>Euteleostomi</taxon>
        <taxon>Actinopterygii</taxon>
        <taxon>Neopterygii</taxon>
        <taxon>Teleostei</taxon>
        <taxon>Neoteleostei</taxon>
        <taxon>Acanthomorphata</taxon>
        <taxon>Gobiaria</taxon>
        <taxon>Gobiiformes</taxon>
        <taxon>Gobioidei</taxon>
        <taxon>Gobiidae</taxon>
        <taxon>Benthophilinae</taxon>
        <taxon>Neogobiini</taxon>
        <taxon>Neogobius</taxon>
    </lineage>
</organism>
<dbReference type="GO" id="GO:0047038">
    <property type="term" value="F:D-arabinitol 2-dehydrogenase activity"/>
    <property type="evidence" value="ECO:0007669"/>
    <property type="project" value="UniProtKB-EC"/>
</dbReference>
<dbReference type="SUPFAM" id="SSF51735">
    <property type="entry name" value="NAD(P)-binding Rossmann-fold domains"/>
    <property type="match status" value="1"/>
</dbReference>
<reference evidence="12" key="2">
    <citation type="submission" date="2025-09" db="UniProtKB">
        <authorList>
            <consortium name="Ensembl"/>
        </authorList>
    </citation>
    <scope>IDENTIFICATION</scope>
</reference>
<proteinExistence type="inferred from homology"/>
<dbReference type="Pfam" id="PF01596">
    <property type="entry name" value="Methyltransf_3"/>
    <property type="match status" value="1"/>
</dbReference>
<dbReference type="InterPro" id="IPR036291">
    <property type="entry name" value="NAD(P)-bd_dom_sf"/>
</dbReference>
<keyword evidence="4" id="KW-0808">Transferase</keyword>
<keyword evidence="6" id="KW-0560">Oxidoreductase</keyword>
<dbReference type="GO" id="GO:0006633">
    <property type="term" value="P:fatty acid biosynthetic process"/>
    <property type="evidence" value="ECO:0007669"/>
    <property type="project" value="UniProtKB-KW"/>
</dbReference>
<comment type="similarity">
    <text evidence="8">Belongs to the class I-like SAM-binding methyltransferase superfamily. Cation-dependent O-methyltransferase family.</text>
</comment>
<dbReference type="InterPro" id="IPR029063">
    <property type="entry name" value="SAM-dependent_MTases_sf"/>
</dbReference>
<evidence type="ECO:0000256" key="9">
    <source>
        <dbReference type="ARBA" id="ARBA00060719"/>
    </source>
</evidence>
<dbReference type="EC" id="1.1.1.250" evidence="10"/>
<keyword evidence="7" id="KW-0275">Fatty acid biosynthesis</keyword>
<dbReference type="Gene3D" id="3.40.50.720">
    <property type="entry name" value="NAD(P)-binding Rossmann-like Domain"/>
    <property type="match status" value="1"/>
</dbReference>
<comment type="similarity">
    <text evidence="2">Belongs to the short-chain dehydrogenases/reductases (SDR) family.</text>
</comment>
<reference evidence="12" key="1">
    <citation type="submission" date="2025-08" db="UniProtKB">
        <authorList>
            <consortium name="Ensembl"/>
        </authorList>
    </citation>
    <scope>IDENTIFICATION</scope>
</reference>
<dbReference type="PRINTS" id="PR00080">
    <property type="entry name" value="SDRFAMILY"/>
</dbReference>
<evidence type="ECO:0000256" key="2">
    <source>
        <dbReference type="ARBA" id="ARBA00006484"/>
    </source>
</evidence>
<evidence type="ECO:0000256" key="5">
    <source>
        <dbReference type="ARBA" id="ARBA00022691"/>
    </source>
</evidence>
<keyword evidence="7" id="KW-0444">Lipid biosynthesis</keyword>
<comment type="pathway">
    <text evidence="9">Carbohydrate metabolism; D-arabinitol metabolism.</text>
</comment>
<dbReference type="PANTHER" id="PTHR42760">
    <property type="entry name" value="SHORT-CHAIN DEHYDROGENASES/REDUCTASES FAMILY MEMBER"/>
    <property type="match status" value="1"/>
</dbReference>
<keyword evidence="7" id="KW-0276">Fatty acid metabolism</keyword>
<evidence type="ECO:0000256" key="7">
    <source>
        <dbReference type="ARBA" id="ARBA00023160"/>
    </source>
</evidence>
<comment type="pathway">
    <text evidence="1">Lipid metabolism; fatty acid biosynthesis.</text>
</comment>
<dbReference type="InterPro" id="IPR002347">
    <property type="entry name" value="SDR_fam"/>
</dbReference>
<dbReference type="GO" id="GO:0005975">
    <property type="term" value="P:carbohydrate metabolic process"/>
    <property type="evidence" value="ECO:0007669"/>
    <property type="project" value="UniProtKB-ARBA"/>
</dbReference>
<keyword evidence="5" id="KW-0949">S-adenosyl-L-methionine</keyword>
<keyword evidence="3" id="KW-0489">Methyltransferase</keyword>
<dbReference type="InterPro" id="IPR002935">
    <property type="entry name" value="SAM_O-MeTrfase"/>
</dbReference>
<evidence type="ECO:0000256" key="1">
    <source>
        <dbReference type="ARBA" id="ARBA00005194"/>
    </source>
</evidence>
<dbReference type="FunFam" id="3.40.50.150:FF:000707">
    <property type="entry name" value="Zgc:113054"/>
    <property type="match status" value="1"/>
</dbReference>
<keyword evidence="7" id="KW-0443">Lipid metabolism</keyword>
<dbReference type="Proteomes" id="UP000694523">
    <property type="component" value="Unplaced"/>
</dbReference>
<dbReference type="Ensembl" id="ENSNMLT00000007217.1">
    <property type="protein sequence ID" value="ENSNMLP00000006312.1"/>
    <property type="gene ID" value="ENSNMLG00000004593.1"/>
</dbReference>
<dbReference type="FunFam" id="3.40.50.720:FF:000240">
    <property type="entry name" value="SDR family oxidoreductase"/>
    <property type="match status" value="1"/>
</dbReference>
<dbReference type="GO" id="GO:0032259">
    <property type="term" value="P:methylation"/>
    <property type="evidence" value="ECO:0007669"/>
    <property type="project" value="UniProtKB-KW"/>
</dbReference>
<name>A0A8C6SG02_9GOBI</name>
<protein>
    <recommendedName>
        <fullName evidence="11">D-arabinitol 2-dehydrogenase [ribulose-forming]</fullName>
        <ecNumber evidence="10">1.1.1.250</ecNumber>
    </recommendedName>
</protein>
<keyword evidence="13" id="KW-1185">Reference proteome</keyword>
<dbReference type="Pfam" id="PF13561">
    <property type="entry name" value="adh_short_C2"/>
    <property type="match status" value="1"/>
</dbReference>
<dbReference type="GO" id="GO:0008171">
    <property type="term" value="F:O-methyltransferase activity"/>
    <property type="evidence" value="ECO:0007669"/>
    <property type="project" value="InterPro"/>
</dbReference>
<evidence type="ECO:0000256" key="4">
    <source>
        <dbReference type="ARBA" id="ARBA00022679"/>
    </source>
</evidence>
<dbReference type="PANTHER" id="PTHR42760:SF115">
    <property type="entry name" value="3-OXOACYL-[ACYL-CARRIER-PROTEIN] REDUCTASE FABG"/>
    <property type="match status" value="1"/>
</dbReference>
<evidence type="ECO:0000256" key="11">
    <source>
        <dbReference type="ARBA" id="ARBA00070881"/>
    </source>
</evidence>
<evidence type="ECO:0000256" key="3">
    <source>
        <dbReference type="ARBA" id="ARBA00022603"/>
    </source>
</evidence>